<evidence type="ECO:0000256" key="1">
    <source>
        <dbReference type="SAM" id="MobiDB-lite"/>
    </source>
</evidence>
<feature type="compositionally biased region" description="Polar residues" evidence="1">
    <location>
        <begin position="49"/>
        <end position="74"/>
    </location>
</feature>
<comment type="caution">
    <text evidence="2">The sequence shown here is derived from an EMBL/GenBank/DDBJ whole genome shotgun (WGS) entry which is preliminary data.</text>
</comment>
<keyword evidence="3" id="KW-1185">Reference proteome</keyword>
<protein>
    <submittedName>
        <fullName evidence="2">Uncharacterized protein</fullName>
    </submittedName>
</protein>
<feature type="non-terminal residue" evidence="2">
    <location>
        <position position="1"/>
    </location>
</feature>
<evidence type="ECO:0000313" key="3">
    <source>
        <dbReference type="Proteomes" id="UP000192578"/>
    </source>
</evidence>
<feature type="region of interest" description="Disordered" evidence="1">
    <location>
        <begin position="43"/>
        <end position="74"/>
    </location>
</feature>
<evidence type="ECO:0000313" key="2">
    <source>
        <dbReference type="EMBL" id="OQV20187.1"/>
    </source>
</evidence>
<proteinExistence type="predicted"/>
<dbReference type="AlphaFoldDB" id="A0A1W0WYB5"/>
<sequence>MIGCMCVSDSDETLPPGTVITGEYQNRRIAEKPQAPPLFHRRAFEAPDQATTTTSSNRQPGSSRQNGFTSDLMM</sequence>
<dbReference type="EMBL" id="MTYJ01000032">
    <property type="protein sequence ID" value="OQV20187.1"/>
    <property type="molecule type" value="Genomic_DNA"/>
</dbReference>
<name>A0A1W0WYB5_HYPEX</name>
<reference evidence="3" key="1">
    <citation type="submission" date="2017-01" db="EMBL/GenBank/DDBJ databases">
        <title>Comparative genomics of anhydrobiosis in the tardigrade Hypsibius dujardini.</title>
        <authorList>
            <person name="Yoshida Y."/>
            <person name="Koutsovoulos G."/>
            <person name="Laetsch D."/>
            <person name="Stevens L."/>
            <person name="Kumar S."/>
            <person name="Horikawa D."/>
            <person name="Ishino K."/>
            <person name="Komine S."/>
            <person name="Tomita M."/>
            <person name="Blaxter M."/>
            <person name="Arakawa K."/>
        </authorList>
    </citation>
    <scope>NUCLEOTIDE SEQUENCE [LARGE SCALE GENOMIC DNA]</scope>
    <source>
        <strain evidence="3">Z151</strain>
    </source>
</reference>
<gene>
    <name evidence="2" type="ORF">BV898_20142</name>
</gene>
<organism evidence="2 3">
    <name type="scientific">Hypsibius exemplaris</name>
    <name type="common">Freshwater tardigrade</name>
    <dbReference type="NCBI Taxonomy" id="2072580"/>
    <lineage>
        <taxon>Eukaryota</taxon>
        <taxon>Metazoa</taxon>
        <taxon>Ecdysozoa</taxon>
        <taxon>Tardigrada</taxon>
        <taxon>Eutardigrada</taxon>
        <taxon>Parachela</taxon>
        <taxon>Hypsibioidea</taxon>
        <taxon>Hypsibiidae</taxon>
        <taxon>Hypsibius</taxon>
    </lineage>
</organism>
<dbReference type="Proteomes" id="UP000192578">
    <property type="component" value="Unassembled WGS sequence"/>
</dbReference>
<accession>A0A1W0WYB5</accession>